<keyword evidence="2" id="KW-1185">Reference proteome</keyword>
<organism evidence="1 2">
    <name type="scientific">Tripterygium wilfordii</name>
    <name type="common">Thunder God vine</name>
    <dbReference type="NCBI Taxonomy" id="458696"/>
    <lineage>
        <taxon>Eukaryota</taxon>
        <taxon>Viridiplantae</taxon>
        <taxon>Streptophyta</taxon>
        <taxon>Embryophyta</taxon>
        <taxon>Tracheophyta</taxon>
        <taxon>Spermatophyta</taxon>
        <taxon>Magnoliopsida</taxon>
        <taxon>eudicotyledons</taxon>
        <taxon>Gunneridae</taxon>
        <taxon>Pentapetalae</taxon>
        <taxon>rosids</taxon>
        <taxon>fabids</taxon>
        <taxon>Celastrales</taxon>
        <taxon>Celastraceae</taxon>
        <taxon>Tripterygium</taxon>
    </lineage>
</organism>
<proteinExistence type="predicted"/>
<comment type="caution">
    <text evidence="1">The sequence shown here is derived from an EMBL/GenBank/DDBJ whole genome shotgun (WGS) entry which is preliminary data.</text>
</comment>
<protein>
    <submittedName>
        <fullName evidence="1">Uncharacterized protein</fullName>
    </submittedName>
</protein>
<dbReference type="Proteomes" id="UP000593562">
    <property type="component" value="Unassembled WGS sequence"/>
</dbReference>
<evidence type="ECO:0000313" key="1">
    <source>
        <dbReference type="EMBL" id="KAF5733296.1"/>
    </source>
</evidence>
<name>A0A7J7CGY5_TRIWF</name>
<accession>A0A7J7CGY5</accession>
<evidence type="ECO:0000313" key="2">
    <source>
        <dbReference type="Proteomes" id="UP000593562"/>
    </source>
</evidence>
<dbReference type="InParanoid" id="A0A7J7CGY5"/>
<reference evidence="1 2" key="1">
    <citation type="journal article" date="2020" name="Nat. Commun.">
        <title>Genome of Tripterygium wilfordii and identification of cytochrome P450 involved in triptolide biosynthesis.</title>
        <authorList>
            <person name="Tu L."/>
            <person name="Su P."/>
            <person name="Zhang Z."/>
            <person name="Gao L."/>
            <person name="Wang J."/>
            <person name="Hu T."/>
            <person name="Zhou J."/>
            <person name="Zhang Y."/>
            <person name="Zhao Y."/>
            <person name="Liu Y."/>
            <person name="Song Y."/>
            <person name="Tong Y."/>
            <person name="Lu Y."/>
            <person name="Yang J."/>
            <person name="Xu C."/>
            <person name="Jia M."/>
            <person name="Peters R.J."/>
            <person name="Huang L."/>
            <person name="Gao W."/>
        </authorList>
    </citation>
    <scope>NUCLEOTIDE SEQUENCE [LARGE SCALE GENOMIC DNA]</scope>
    <source>
        <strain evidence="2">cv. XIE 37</strain>
        <tissue evidence="1">Leaf</tissue>
    </source>
</reference>
<gene>
    <name evidence="1" type="ORF">HS088_TW17G00838</name>
</gene>
<sequence>MQKARRSMRIYLVWAYHRTSYGHLQDFPILQTIEGGDCEGKSCVVQTSEFPCGLEAVWLDEYHWLGNSLGQGVCRLLRLPGHENIGSLWLGEAVASLSLFVLRRNN</sequence>
<dbReference type="EMBL" id="JAAARO010000017">
    <property type="protein sequence ID" value="KAF5733296.1"/>
    <property type="molecule type" value="Genomic_DNA"/>
</dbReference>
<dbReference type="AlphaFoldDB" id="A0A7J7CGY5"/>